<dbReference type="GO" id="GO:0008270">
    <property type="term" value="F:zinc ion binding"/>
    <property type="evidence" value="ECO:0007669"/>
    <property type="project" value="UniProtKB-KW"/>
</dbReference>
<dbReference type="SMART" id="SM00184">
    <property type="entry name" value="RING"/>
    <property type="match status" value="1"/>
</dbReference>
<proteinExistence type="predicted"/>
<dbReference type="SUPFAM" id="SSF57850">
    <property type="entry name" value="RING/U-box"/>
    <property type="match status" value="1"/>
</dbReference>
<feature type="compositionally biased region" description="Basic residues" evidence="6">
    <location>
        <begin position="48"/>
        <end position="69"/>
    </location>
</feature>
<feature type="domain" description="RING-type" evidence="7">
    <location>
        <begin position="202"/>
        <end position="245"/>
    </location>
</feature>
<evidence type="ECO:0000313" key="9">
    <source>
        <dbReference type="Proteomes" id="UP001230188"/>
    </source>
</evidence>
<dbReference type="EMBL" id="JAQMWT010000040">
    <property type="protein sequence ID" value="KAJ8612879.1"/>
    <property type="molecule type" value="Genomic_DNA"/>
</dbReference>
<feature type="region of interest" description="Disordered" evidence="6">
    <location>
        <begin position="37"/>
        <end position="74"/>
    </location>
</feature>
<dbReference type="PROSITE" id="PS50089">
    <property type="entry name" value="ZF_RING_2"/>
    <property type="match status" value="1"/>
</dbReference>
<keyword evidence="2 4" id="KW-0863">Zinc-finger</keyword>
<evidence type="ECO:0000256" key="3">
    <source>
        <dbReference type="ARBA" id="ARBA00022833"/>
    </source>
</evidence>
<keyword evidence="1" id="KW-0479">Metal-binding</keyword>
<dbReference type="InterPro" id="IPR001841">
    <property type="entry name" value="Znf_RING"/>
</dbReference>
<dbReference type="Proteomes" id="UP001230188">
    <property type="component" value="Unassembled WGS sequence"/>
</dbReference>
<evidence type="ECO:0000256" key="5">
    <source>
        <dbReference type="SAM" id="Coils"/>
    </source>
</evidence>
<evidence type="ECO:0000259" key="7">
    <source>
        <dbReference type="PROSITE" id="PS50089"/>
    </source>
</evidence>
<comment type="caution">
    <text evidence="8">The sequence shown here is derived from an EMBL/GenBank/DDBJ whole genome shotgun (WGS) entry which is preliminary data.</text>
</comment>
<keyword evidence="5" id="KW-0175">Coiled coil</keyword>
<dbReference type="AlphaFoldDB" id="A0AAD7UMK1"/>
<sequence length="255" mass="28394">MWGCVCLDEDHQVDVDIVDEESDNDQETKGLDAYVESALDDDSGQRSKDHRHHKIKKKHHRKQHPKRSASARPARVWDELAAAEAAEITAVDPASLVGRSVELHPGGNMGVVVSYHQTKSPWWSHNKKTSHTIDFGDGKLVDVTLGHGGQAFRFPGTTASRKKLEEQLERAMNLNAKLQDEETKAKLECERKKHELDELKKCPVCGKGSADTALVPCGHRVCHACARHSLKAHVNGIGKACPVCHDRIRKILHLR</sequence>
<reference evidence="8" key="1">
    <citation type="submission" date="2023-01" db="EMBL/GenBank/DDBJ databases">
        <title>Metagenome sequencing of chrysophaentin producing Chrysophaeum taylorii.</title>
        <authorList>
            <person name="Davison J."/>
            <person name="Bewley C."/>
        </authorList>
    </citation>
    <scope>NUCLEOTIDE SEQUENCE</scope>
    <source>
        <strain evidence="8">NIES-1699</strain>
    </source>
</reference>
<organism evidence="8 9">
    <name type="scientific">Chrysophaeum taylorii</name>
    <dbReference type="NCBI Taxonomy" id="2483200"/>
    <lineage>
        <taxon>Eukaryota</taxon>
        <taxon>Sar</taxon>
        <taxon>Stramenopiles</taxon>
        <taxon>Ochrophyta</taxon>
        <taxon>Pelagophyceae</taxon>
        <taxon>Pelagomonadales</taxon>
        <taxon>Pelagomonadaceae</taxon>
        <taxon>Chrysophaeum</taxon>
    </lineage>
</organism>
<dbReference type="InterPro" id="IPR013083">
    <property type="entry name" value="Znf_RING/FYVE/PHD"/>
</dbReference>
<feature type="coiled-coil region" evidence="5">
    <location>
        <begin position="161"/>
        <end position="195"/>
    </location>
</feature>
<evidence type="ECO:0000313" key="8">
    <source>
        <dbReference type="EMBL" id="KAJ8612879.1"/>
    </source>
</evidence>
<keyword evidence="3" id="KW-0862">Zinc</keyword>
<dbReference type="Gene3D" id="3.30.40.10">
    <property type="entry name" value="Zinc/RING finger domain, C3HC4 (zinc finger)"/>
    <property type="match status" value="1"/>
</dbReference>
<evidence type="ECO:0000256" key="6">
    <source>
        <dbReference type="SAM" id="MobiDB-lite"/>
    </source>
</evidence>
<dbReference type="Pfam" id="PF13920">
    <property type="entry name" value="zf-C3HC4_3"/>
    <property type="match status" value="1"/>
</dbReference>
<keyword evidence="9" id="KW-1185">Reference proteome</keyword>
<dbReference type="PROSITE" id="PS00518">
    <property type="entry name" value="ZF_RING_1"/>
    <property type="match status" value="1"/>
</dbReference>
<evidence type="ECO:0000256" key="2">
    <source>
        <dbReference type="ARBA" id="ARBA00022771"/>
    </source>
</evidence>
<evidence type="ECO:0000256" key="4">
    <source>
        <dbReference type="PROSITE-ProRule" id="PRU00175"/>
    </source>
</evidence>
<protein>
    <recommendedName>
        <fullName evidence="7">RING-type domain-containing protein</fullName>
    </recommendedName>
</protein>
<dbReference type="InterPro" id="IPR017907">
    <property type="entry name" value="Znf_RING_CS"/>
</dbReference>
<evidence type="ECO:0000256" key="1">
    <source>
        <dbReference type="ARBA" id="ARBA00022723"/>
    </source>
</evidence>
<accession>A0AAD7UMK1</accession>
<name>A0AAD7UMK1_9STRA</name>
<gene>
    <name evidence="8" type="ORF">CTAYLR_002075</name>
</gene>